<dbReference type="Pfam" id="PF07707">
    <property type="entry name" value="BACK"/>
    <property type="match status" value="1"/>
</dbReference>
<dbReference type="PIRSF" id="PIRSF037037">
    <property type="entry name" value="Kelch-like_protein_gigaxonin"/>
    <property type="match status" value="1"/>
</dbReference>
<accession>A0A067QRD9</accession>
<dbReference type="STRING" id="136037.A0A067QRD9"/>
<dbReference type="OrthoDB" id="191037at2759"/>
<dbReference type="GO" id="GO:0003779">
    <property type="term" value="F:actin binding"/>
    <property type="evidence" value="ECO:0007669"/>
    <property type="project" value="UniProtKB-KW"/>
</dbReference>
<dbReference type="InterPro" id="IPR015915">
    <property type="entry name" value="Kelch-typ_b-propeller"/>
</dbReference>
<dbReference type="InterPro" id="IPR006652">
    <property type="entry name" value="Kelch_1"/>
</dbReference>
<dbReference type="OMA" id="MEANQHR"/>
<evidence type="ECO:0000256" key="7">
    <source>
        <dbReference type="ARBA" id="ARBA00043912"/>
    </source>
</evidence>
<dbReference type="InterPro" id="IPR017096">
    <property type="entry name" value="BTB-kelch_protein"/>
</dbReference>
<keyword evidence="10" id="KW-1185">Reference proteome</keyword>
<organism evidence="9 10">
    <name type="scientific">Zootermopsis nevadensis</name>
    <name type="common">Dampwood termite</name>
    <dbReference type="NCBI Taxonomy" id="136037"/>
    <lineage>
        <taxon>Eukaryota</taxon>
        <taxon>Metazoa</taxon>
        <taxon>Ecdysozoa</taxon>
        <taxon>Arthropoda</taxon>
        <taxon>Hexapoda</taxon>
        <taxon>Insecta</taxon>
        <taxon>Pterygota</taxon>
        <taxon>Neoptera</taxon>
        <taxon>Polyneoptera</taxon>
        <taxon>Dictyoptera</taxon>
        <taxon>Blattodea</taxon>
        <taxon>Blattoidea</taxon>
        <taxon>Termitoidae</taxon>
        <taxon>Termopsidae</taxon>
        <taxon>Zootermopsis</taxon>
    </lineage>
</organism>
<evidence type="ECO:0000256" key="2">
    <source>
        <dbReference type="ARBA" id="ARBA00013699"/>
    </source>
</evidence>
<keyword evidence="3" id="KW-0880">Kelch repeat</keyword>
<proteinExistence type="predicted"/>
<dbReference type="GO" id="GO:0016567">
    <property type="term" value="P:protein ubiquitination"/>
    <property type="evidence" value="ECO:0007669"/>
    <property type="project" value="UniProtKB-UniPathway"/>
</dbReference>
<evidence type="ECO:0000313" key="10">
    <source>
        <dbReference type="Proteomes" id="UP000027135"/>
    </source>
</evidence>
<dbReference type="PROSITE" id="PS50097">
    <property type="entry name" value="BTB"/>
    <property type="match status" value="1"/>
</dbReference>
<dbReference type="PANTHER" id="PTHR24412">
    <property type="entry name" value="KELCH PROTEIN"/>
    <property type="match status" value="1"/>
</dbReference>
<keyword evidence="5" id="KW-0833">Ubl conjugation pathway</keyword>
<evidence type="ECO:0000256" key="6">
    <source>
        <dbReference type="ARBA" id="ARBA00023203"/>
    </source>
</evidence>
<comment type="function">
    <text evidence="7">Probable substrate-specific adapter of an E3 ubiquitin-protein ligase complex which mediates the ubiquitination and subsequent proteasomal degradation of target proteins. May have a role in synapse differentiation and growth.</text>
</comment>
<gene>
    <name evidence="9" type="ORF">L798_02867</name>
</gene>
<dbReference type="InParanoid" id="A0A067QRD9"/>
<dbReference type="UniPathway" id="UPA00143"/>
<dbReference type="Proteomes" id="UP000027135">
    <property type="component" value="Unassembled WGS sequence"/>
</dbReference>
<evidence type="ECO:0000313" key="9">
    <source>
        <dbReference type="EMBL" id="KDR07649.1"/>
    </source>
</evidence>
<evidence type="ECO:0000256" key="5">
    <source>
        <dbReference type="ARBA" id="ARBA00022786"/>
    </source>
</evidence>
<dbReference type="Gene3D" id="3.30.710.10">
    <property type="entry name" value="Potassium Channel Kv1.1, Chain A"/>
    <property type="match status" value="1"/>
</dbReference>
<comment type="pathway">
    <text evidence="1">Protein modification; protein ubiquitination.</text>
</comment>
<keyword evidence="6" id="KW-0009">Actin-binding</keyword>
<dbReference type="SMART" id="SM00612">
    <property type="entry name" value="Kelch"/>
    <property type="match status" value="6"/>
</dbReference>
<evidence type="ECO:0000256" key="3">
    <source>
        <dbReference type="ARBA" id="ARBA00022441"/>
    </source>
</evidence>
<dbReference type="FunFam" id="1.25.40.420:FF:000001">
    <property type="entry name" value="Kelch-like family member 12"/>
    <property type="match status" value="1"/>
</dbReference>
<evidence type="ECO:0000256" key="1">
    <source>
        <dbReference type="ARBA" id="ARBA00004906"/>
    </source>
</evidence>
<evidence type="ECO:0000259" key="8">
    <source>
        <dbReference type="PROSITE" id="PS50097"/>
    </source>
</evidence>
<dbReference type="Pfam" id="PF01344">
    <property type="entry name" value="Kelch_1"/>
    <property type="match status" value="1"/>
</dbReference>
<dbReference type="Gene3D" id="2.120.10.80">
    <property type="entry name" value="Kelch-type beta propeller"/>
    <property type="match status" value="2"/>
</dbReference>
<name>A0A067QRD9_ZOONE</name>
<dbReference type="Pfam" id="PF24681">
    <property type="entry name" value="Kelch_KLHDC2_KLHL20_DRC7"/>
    <property type="match status" value="1"/>
</dbReference>
<dbReference type="Gene3D" id="1.25.40.420">
    <property type="match status" value="1"/>
</dbReference>
<dbReference type="SUPFAM" id="SSF54695">
    <property type="entry name" value="POZ domain"/>
    <property type="match status" value="1"/>
</dbReference>
<reference evidence="9 10" key="1">
    <citation type="journal article" date="2014" name="Nat. Commun.">
        <title>Molecular traces of alternative social organization in a termite genome.</title>
        <authorList>
            <person name="Terrapon N."/>
            <person name="Li C."/>
            <person name="Robertson H.M."/>
            <person name="Ji L."/>
            <person name="Meng X."/>
            <person name="Booth W."/>
            <person name="Chen Z."/>
            <person name="Childers C.P."/>
            <person name="Glastad K.M."/>
            <person name="Gokhale K."/>
            <person name="Gowin J."/>
            <person name="Gronenberg W."/>
            <person name="Hermansen R.A."/>
            <person name="Hu H."/>
            <person name="Hunt B.G."/>
            <person name="Huylmans A.K."/>
            <person name="Khalil S.M."/>
            <person name="Mitchell R.D."/>
            <person name="Munoz-Torres M.C."/>
            <person name="Mustard J.A."/>
            <person name="Pan H."/>
            <person name="Reese J.T."/>
            <person name="Scharf M.E."/>
            <person name="Sun F."/>
            <person name="Vogel H."/>
            <person name="Xiao J."/>
            <person name="Yang W."/>
            <person name="Yang Z."/>
            <person name="Yang Z."/>
            <person name="Zhou J."/>
            <person name="Zhu J."/>
            <person name="Brent C.S."/>
            <person name="Elsik C.G."/>
            <person name="Goodisman M.A."/>
            <person name="Liberles D.A."/>
            <person name="Roe R.M."/>
            <person name="Vargo E.L."/>
            <person name="Vilcinskas A."/>
            <person name="Wang J."/>
            <person name="Bornberg-Bauer E."/>
            <person name="Korb J."/>
            <person name="Zhang G."/>
            <person name="Liebig J."/>
        </authorList>
    </citation>
    <scope>NUCLEOTIDE SEQUENCE [LARGE SCALE GENOMIC DNA]</scope>
    <source>
        <tissue evidence="9">Whole organism</tissue>
    </source>
</reference>
<evidence type="ECO:0000256" key="4">
    <source>
        <dbReference type="ARBA" id="ARBA00022737"/>
    </source>
</evidence>
<dbReference type="SMART" id="SM00875">
    <property type="entry name" value="BACK"/>
    <property type="match status" value="1"/>
</dbReference>
<dbReference type="Pfam" id="PF00651">
    <property type="entry name" value="BTB"/>
    <property type="match status" value="1"/>
</dbReference>
<dbReference type="SMART" id="SM00225">
    <property type="entry name" value="BTB"/>
    <property type="match status" value="1"/>
</dbReference>
<dbReference type="PANTHER" id="PTHR24412:SF172">
    <property type="entry name" value="KELCH-LIKE PROTEIN 10"/>
    <property type="match status" value="1"/>
</dbReference>
<dbReference type="EMBL" id="KK853432">
    <property type="protein sequence ID" value="KDR07649.1"/>
    <property type="molecule type" value="Genomic_DNA"/>
</dbReference>
<dbReference type="eggNOG" id="KOG4441">
    <property type="taxonomic scope" value="Eukaryota"/>
</dbReference>
<dbReference type="FunCoup" id="A0A067QRD9">
    <property type="interactions" value="1"/>
</dbReference>
<dbReference type="AlphaFoldDB" id="A0A067QRD9"/>
<dbReference type="InterPro" id="IPR011333">
    <property type="entry name" value="SKP1/BTB/POZ_sf"/>
</dbReference>
<protein>
    <recommendedName>
        <fullName evidence="2">Kelch-like protein diablo</fullName>
    </recommendedName>
</protein>
<dbReference type="InterPro" id="IPR011705">
    <property type="entry name" value="BACK"/>
</dbReference>
<dbReference type="SUPFAM" id="SSF117281">
    <property type="entry name" value="Kelch motif"/>
    <property type="match status" value="1"/>
</dbReference>
<feature type="domain" description="BTB" evidence="8">
    <location>
        <begin position="35"/>
        <end position="103"/>
    </location>
</feature>
<dbReference type="InterPro" id="IPR000210">
    <property type="entry name" value="BTB/POZ_dom"/>
</dbReference>
<sequence>MEANQHRSCFQVGGRCNCTETLVPLNELREENRLCDAVLRLEDGGVFPVHRVLLSMRSPYFRNLFMTKLHTSEETDILLRGVSSDMMTLILDCVYFREVGIRSYNARQLLVTAEFLCIPDVSKLCCDFLEDAMAAENCIGILQFARFHSIADLENRALRFVWRHFVEVSQYSEELLELPVEELQAIIESVKLTAEEEKFVWECILRWINHDSDNRKGHFADLLKGVRLGRLDAKFFKEQVSKHRYVTEFKACRPVISETLKFLDDVESLTKEDKDLVIPRIARPRIPQCVVFTIGGSYDGLVSDVIEAYDERVDRWSVVEGVDSIGPRGEHGTAVVGFNIYVIGGTENGFEGVSSCSCFNAVTKTCREVAPMHKRRYRLMVAVLRGAVYAMGGKSSQNQRTAERYDCKTNQWSLIAPMNTGRFNGSAAVLNDKIYVAGGCKGEKSLDSVEFYDPDTNRWTYVARMLSRRERFSCVAFHGCLYALGGRNKSSSDLSTEKYDPAEDTWTEIPAMNFYAHELNAEVIDDTIFVIGAKNIDHHFASHVAYLNAKENRWYQLTNTNVYRSGMSTCVIKNLPNASDYAYKHRQIDGGET</sequence>
<keyword evidence="4" id="KW-0677">Repeat</keyword>